<proteinExistence type="predicted"/>
<feature type="compositionally biased region" description="Polar residues" evidence="1">
    <location>
        <begin position="202"/>
        <end position="211"/>
    </location>
</feature>
<reference evidence="2" key="1">
    <citation type="journal article" date="2020" name="Stud. Mycol.">
        <title>101 Dothideomycetes genomes: a test case for predicting lifestyles and emergence of pathogens.</title>
        <authorList>
            <person name="Haridas S."/>
            <person name="Albert R."/>
            <person name="Binder M."/>
            <person name="Bloem J."/>
            <person name="Labutti K."/>
            <person name="Salamov A."/>
            <person name="Andreopoulos B."/>
            <person name="Baker S."/>
            <person name="Barry K."/>
            <person name="Bills G."/>
            <person name="Bluhm B."/>
            <person name="Cannon C."/>
            <person name="Castanera R."/>
            <person name="Culley D."/>
            <person name="Daum C."/>
            <person name="Ezra D."/>
            <person name="Gonzalez J."/>
            <person name="Henrissat B."/>
            <person name="Kuo A."/>
            <person name="Liang C."/>
            <person name="Lipzen A."/>
            <person name="Lutzoni F."/>
            <person name="Magnuson J."/>
            <person name="Mondo S."/>
            <person name="Nolan M."/>
            <person name="Ohm R."/>
            <person name="Pangilinan J."/>
            <person name="Park H.-J."/>
            <person name="Ramirez L."/>
            <person name="Alfaro M."/>
            <person name="Sun H."/>
            <person name="Tritt A."/>
            <person name="Yoshinaga Y."/>
            <person name="Zwiers L.-H."/>
            <person name="Turgeon B."/>
            <person name="Goodwin S."/>
            <person name="Spatafora J."/>
            <person name="Crous P."/>
            <person name="Grigoriev I."/>
        </authorList>
    </citation>
    <scope>NUCLEOTIDE SEQUENCE</scope>
    <source>
        <strain evidence="2">CBS 119687</strain>
    </source>
</reference>
<feature type="region of interest" description="Disordered" evidence="1">
    <location>
        <begin position="185"/>
        <end position="226"/>
    </location>
</feature>
<evidence type="ECO:0000313" key="2">
    <source>
        <dbReference type="EMBL" id="KAF2131880.1"/>
    </source>
</evidence>
<evidence type="ECO:0000313" key="3">
    <source>
        <dbReference type="Proteomes" id="UP000799771"/>
    </source>
</evidence>
<dbReference type="GeneID" id="54402800"/>
<dbReference type="Proteomes" id="UP000799771">
    <property type="component" value="Unassembled WGS sequence"/>
</dbReference>
<accession>A0A6A6AJ96</accession>
<dbReference type="RefSeq" id="XP_033526267.1">
    <property type="nucleotide sequence ID" value="XM_033662368.1"/>
</dbReference>
<protein>
    <submittedName>
        <fullName evidence="2">Uncharacterized protein</fullName>
    </submittedName>
</protein>
<dbReference type="EMBL" id="ML977501">
    <property type="protein sequence ID" value="KAF2131880.1"/>
    <property type="molecule type" value="Genomic_DNA"/>
</dbReference>
<evidence type="ECO:0000256" key="1">
    <source>
        <dbReference type="SAM" id="MobiDB-lite"/>
    </source>
</evidence>
<name>A0A6A6AJ96_9PLEO</name>
<keyword evidence="3" id="KW-1185">Reference proteome</keyword>
<feature type="region of interest" description="Disordered" evidence="1">
    <location>
        <begin position="292"/>
        <end position="320"/>
    </location>
</feature>
<dbReference type="AlphaFoldDB" id="A0A6A6AJ96"/>
<dbReference type="OrthoDB" id="270171at2759"/>
<organism evidence="2 3">
    <name type="scientific">Dothidotthia symphoricarpi CBS 119687</name>
    <dbReference type="NCBI Taxonomy" id="1392245"/>
    <lineage>
        <taxon>Eukaryota</taxon>
        <taxon>Fungi</taxon>
        <taxon>Dikarya</taxon>
        <taxon>Ascomycota</taxon>
        <taxon>Pezizomycotina</taxon>
        <taxon>Dothideomycetes</taxon>
        <taxon>Pleosporomycetidae</taxon>
        <taxon>Pleosporales</taxon>
        <taxon>Dothidotthiaceae</taxon>
        <taxon>Dothidotthia</taxon>
    </lineage>
</organism>
<gene>
    <name evidence="2" type="ORF">P153DRAFT_180501</name>
</gene>
<sequence length="433" mass="47692">MFEELSVKVKNLPRGDCGIADLTVFLPPASDDYANRPSKRMSSNPSNTLDNAGVPISICKSIEPIAPAGVTFDGTSSRPSSRRNTLSIPVFSIDPRIEDGYHDVEVPDHVDSRGAYGRRKTQDFGYPGARTKVQGISRVNKRLQDPESWLRRSCGHFSYTGKGEVGEDAAKKICRQCSARATASESELRKRHQIRRRIASDSLKSGSSATSKTEHGSGPDFGRRRRHSECIPTDKCGDVFADDLAHIIDAILEEHTTTLQGVIDNIKHTQPGLSQLRRLSEDIAQRYQVGDTCTHPRHTTHPNPRSHETTSRPVCQPHQPVHQHSYQPQVYECTPPSPYIPPKAAEKLNVGPTGHLGPNMNDSRFSLREAVRTIPDLIGLVNSAADDLGVDLDRRPTAKDDVRFLNAPVEDTPSHAGFFLLEQGFGDCGVGDR</sequence>